<comment type="caution">
    <text evidence="1">The sequence shown here is derived from an EMBL/GenBank/DDBJ whole genome shotgun (WGS) entry which is preliminary data.</text>
</comment>
<protein>
    <submittedName>
        <fullName evidence="1">Uncharacterized protein</fullName>
    </submittedName>
</protein>
<accession>A0ACB8F9U6</accession>
<dbReference type="Proteomes" id="UP000827872">
    <property type="component" value="Linkage Group LG08"/>
</dbReference>
<dbReference type="EMBL" id="CM037621">
    <property type="protein sequence ID" value="KAH8002112.1"/>
    <property type="molecule type" value="Genomic_DNA"/>
</dbReference>
<name>A0ACB8F9U6_9SAUR</name>
<evidence type="ECO:0000313" key="1">
    <source>
        <dbReference type="EMBL" id="KAH8002112.1"/>
    </source>
</evidence>
<reference evidence="1" key="1">
    <citation type="submission" date="2021-08" db="EMBL/GenBank/DDBJ databases">
        <title>The first chromosome-level gecko genome reveals the dynamic sex chromosomes of Neotropical dwarf geckos (Sphaerodactylidae: Sphaerodactylus).</title>
        <authorList>
            <person name="Pinto B.J."/>
            <person name="Keating S.E."/>
            <person name="Gamble T."/>
        </authorList>
    </citation>
    <scope>NUCLEOTIDE SEQUENCE</scope>
    <source>
        <strain evidence="1">TG3544</strain>
    </source>
</reference>
<proteinExistence type="predicted"/>
<gene>
    <name evidence="1" type="ORF">K3G42_020510</name>
</gene>
<evidence type="ECO:0000313" key="2">
    <source>
        <dbReference type="Proteomes" id="UP000827872"/>
    </source>
</evidence>
<keyword evidence="2" id="KW-1185">Reference proteome</keyword>
<organism evidence="1 2">
    <name type="scientific">Sphaerodactylus townsendi</name>
    <dbReference type="NCBI Taxonomy" id="933632"/>
    <lineage>
        <taxon>Eukaryota</taxon>
        <taxon>Metazoa</taxon>
        <taxon>Chordata</taxon>
        <taxon>Craniata</taxon>
        <taxon>Vertebrata</taxon>
        <taxon>Euteleostomi</taxon>
        <taxon>Lepidosauria</taxon>
        <taxon>Squamata</taxon>
        <taxon>Bifurcata</taxon>
        <taxon>Gekkota</taxon>
        <taxon>Sphaerodactylidae</taxon>
        <taxon>Sphaerodactylus</taxon>
    </lineage>
</organism>
<sequence length="74" mass="7928">MSSIKMAKGDCETTNGPDVLHTHRSSMEQEALIPNPTETSAKLCTFPPGRDLLLIGSVPIGDSVAPSDIWLIVH</sequence>